<dbReference type="Gene3D" id="1.20.810.10">
    <property type="entry name" value="Cytochrome Bc1 Complex, Chain C"/>
    <property type="match status" value="1"/>
</dbReference>
<evidence type="ECO:0000313" key="2">
    <source>
        <dbReference type="EMBL" id="GAJ13523.1"/>
    </source>
</evidence>
<keyword evidence="1" id="KW-0812">Transmembrane</keyword>
<feature type="non-terminal residue" evidence="2">
    <location>
        <position position="55"/>
    </location>
</feature>
<dbReference type="AlphaFoldDB" id="X1U7K6"/>
<reference evidence="2" key="1">
    <citation type="journal article" date="2014" name="Front. Microbiol.">
        <title>High frequency of phylogenetically diverse reductive dehalogenase-homologous genes in deep subseafloor sedimentary metagenomes.</title>
        <authorList>
            <person name="Kawai M."/>
            <person name="Futagami T."/>
            <person name="Toyoda A."/>
            <person name="Takaki Y."/>
            <person name="Nishi S."/>
            <person name="Hori S."/>
            <person name="Arai W."/>
            <person name="Tsubouchi T."/>
            <person name="Morono Y."/>
            <person name="Uchiyama I."/>
            <person name="Ito T."/>
            <person name="Fujiyama A."/>
            <person name="Inagaki F."/>
            <person name="Takami H."/>
        </authorList>
    </citation>
    <scope>NUCLEOTIDE SEQUENCE</scope>
    <source>
        <strain evidence="2">Expedition CK06-06</strain>
    </source>
</reference>
<sequence>MKKYIKKVYSYFDIRFKLTDITQFAKKKKVPEHKYSIWYYFGGICLFLFFIQVIT</sequence>
<accession>X1U7K6</accession>
<keyword evidence="1" id="KW-0472">Membrane</keyword>
<gene>
    <name evidence="2" type="ORF">S12H4_47814</name>
</gene>
<protein>
    <submittedName>
        <fullName evidence="2">Uncharacterized protein</fullName>
    </submittedName>
</protein>
<keyword evidence="1" id="KW-1133">Transmembrane helix</keyword>
<dbReference type="InterPro" id="IPR027387">
    <property type="entry name" value="Cytb/b6-like_sf"/>
</dbReference>
<evidence type="ECO:0000256" key="1">
    <source>
        <dbReference type="SAM" id="Phobius"/>
    </source>
</evidence>
<comment type="caution">
    <text evidence="2">The sequence shown here is derived from an EMBL/GenBank/DDBJ whole genome shotgun (WGS) entry which is preliminary data.</text>
</comment>
<name>X1U7K6_9ZZZZ</name>
<feature type="transmembrane region" description="Helical" evidence="1">
    <location>
        <begin position="37"/>
        <end position="54"/>
    </location>
</feature>
<organism evidence="2">
    <name type="scientific">marine sediment metagenome</name>
    <dbReference type="NCBI Taxonomy" id="412755"/>
    <lineage>
        <taxon>unclassified sequences</taxon>
        <taxon>metagenomes</taxon>
        <taxon>ecological metagenomes</taxon>
    </lineage>
</organism>
<dbReference type="EMBL" id="BARW01029809">
    <property type="protein sequence ID" value="GAJ13523.1"/>
    <property type="molecule type" value="Genomic_DNA"/>
</dbReference>
<proteinExistence type="predicted"/>